<keyword evidence="1" id="KW-0812">Transmembrane</keyword>
<keyword evidence="1" id="KW-0472">Membrane</keyword>
<evidence type="ECO:0000313" key="2">
    <source>
        <dbReference type="EMBL" id="MVT12275.1"/>
    </source>
</evidence>
<reference evidence="2 3" key="1">
    <citation type="submission" date="2019-12" db="EMBL/GenBank/DDBJ databases">
        <title>Chitinophaga sp. strain ysch24 (GDMCC 1.1355), whole genome shotgun sequence.</title>
        <authorList>
            <person name="Zhang X."/>
        </authorList>
    </citation>
    <scope>NUCLEOTIDE SEQUENCE [LARGE SCALE GENOMIC DNA]</scope>
    <source>
        <strain evidence="3">ysch24</strain>
    </source>
</reference>
<dbReference type="RefSeq" id="WP_157309695.1">
    <property type="nucleotide sequence ID" value="NZ_WRXN01000021.1"/>
</dbReference>
<dbReference type="EMBL" id="WRXN01000021">
    <property type="protein sequence ID" value="MVT12275.1"/>
    <property type="molecule type" value="Genomic_DNA"/>
</dbReference>
<dbReference type="SUPFAM" id="SSF50475">
    <property type="entry name" value="FMN-binding split barrel"/>
    <property type="match status" value="1"/>
</dbReference>
<name>A0A7K1UE63_9BACT</name>
<sequence>MKEKIWSFIRSNYVLTICTGSAEVIWAASLFYAADKECLYVMTDLNTRHGSMMLENNNVSGTIAVAVEDISQICGLQFTGKVTLLKGTEEEKALQLYEKRFPVAKTFRAAIWQINFTELKLTDNNAGFGTKYYWRV</sequence>
<comment type="caution">
    <text evidence="2">The sequence shown here is derived from an EMBL/GenBank/DDBJ whole genome shotgun (WGS) entry which is preliminary data.</text>
</comment>
<organism evidence="2 3">
    <name type="scientific">Chitinophaga tropicalis</name>
    <dbReference type="NCBI Taxonomy" id="2683588"/>
    <lineage>
        <taxon>Bacteria</taxon>
        <taxon>Pseudomonadati</taxon>
        <taxon>Bacteroidota</taxon>
        <taxon>Chitinophagia</taxon>
        <taxon>Chitinophagales</taxon>
        <taxon>Chitinophagaceae</taxon>
        <taxon>Chitinophaga</taxon>
    </lineage>
</organism>
<keyword evidence="3" id="KW-1185">Reference proteome</keyword>
<dbReference type="InterPro" id="IPR012349">
    <property type="entry name" value="Split_barrel_FMN-bd"/>
</dbReference>
<dbReference type="AlphaFoldDB" id="A0A7K1UE63"/>
<proteinExistence type="predicted"/>
<dbReference type="PIRSF" id="PIRSF009554">
    <property type="entry name" value="UCP009554"/>
    <property type="match status" value="1"/>
</dbReference>
<evidence type="ECO:0000256" key="1">
    <source>
        <dbReference type="SAM" id="Phobius"/>
    </source>
</evidence>
<keyword evidence="1" id="KW-1133">Transmembrane helix</keyword>
<dbReference type="Gene3D" id="2.30.110.10">
    <property type="entry name" value="Electron Transport, Fmn-binding Protein, Chain A"/>
    <property type="match status" value="1"/>
</dbReference>
<evidence type="ECO:0000313" key="3">
    <source>
        <dbReference type="Proteomes" id="UP000461730"/>
    </source>
</evidence>
<protein>
    <submittedName>
        <fullName evidence="2">Uncharacterized protein</fullName>
    </submittedName>
</protein>
<accession>A0A7K1UE63</accession>
<feature type="transmembrane region" description="Helical" evidence="1">
    <location>
        <begin position="12"/>
        <end position="34"/>
    </location>
</feature>
<dbReference type="InterPro" id="IPR011194">
    <property type="entry name" value="UPF0306"/>
</dbReference>
<gene>
    <name evidence="2" type="ORF">GO493_28720</name>
</gene>
<dbReference type="Proteomes" id="UP000461730">
    <property type="component" value="Unassembled WGS sequence"/>
</dbReference>